<evidence type="ECO:0000313" key="1">
    <source>
        <dbReference type="EMBL" id="CAA3014139.1"/>
    </source>
</evidence>
<sequence length="195" mass="22599">MEPNLPIITKKVWNIVRTMFYMLRKSISKGKLMAELNIMFKRWKVAGKAIQNLMFHHWSATISRRSSPLDLPNEFEFSCSNGPAYPNFKLPFHLNKRKHNQRVFSPPPPATEEDFMNMSEVEKTLEVFYSAAASPAFLGFGKSPIIRQLRVTDSPFPLRNADDDNHVDEAAEKFIMKFHDDLRRQVEIATLRRGS</sequence>
<evidence type="ECO:0008006" key="3">
    <source>
        <dbReference type="Google" id="ProtNLM"/>
    </source>
</evidence>
<comment type="caution">
    <text evidence="1">The sequence shown here is derived from an EMBL/GenBank/DDBJ whole genome shotgun (WGS) entry which is preliminary data.</text>
</comment>
<accession>A0A8S0U542</accession>
<dbReference type="PANTHER" id="PTHR33265:SF8">
    <property type="entry name" value="AVR9_CF-9 RAPIDLY ELICITED PROTEIN 146"/>
    <property type="match status" value="1"/>
</dbReference>
<keyword evidence="2" id="KW-1185">Reference proteome</keyword>
<dbReference type="InterPro" id="IPR008480">
    <property type="entry name" value="DUF761_pln"/>
</dbReference>
<dbReference type="PANTHER" id="PTHR33265">
    <property type="entry name" value="AVR9/CF-9 RAPIDLY ELICITED PROTEIN-RELATED"/>
    <property type="match status" value="1"/>
</dbReference>
<dbReference type="EMBL" id="CACTIH010007471">
    <property type="protein sequence ID" value="CAA3014139.1"/>
    <property type="molecule type" value="Genomic_DNA"/>
</dbReference>
<proteinExistence type="predicted"/>
<evidence type="ECO:0000313" key="2">
    <source>
        <dbReference type="Proteomes" id="UP000594638"/>
    </source>
</evidence>
<dbReference type="OrthoDB" id="696337at2759"/>
<dbReference type="Proteomes" id="UP000594638">
    <property type="component" value="Unassembled WGS sequence"/>
</dbReference>
<gene>
    <name evidence="1" type="ORF">OLEA9_A085720</name>
</gene>
<dbReference type="Gramene" id="OE9A085720T1">
    <property type="protein sequence ID" value="OE9A085720C1"/>
    <property type="gene ID" value="OE9A085720"/>
</dbReference>
<dbReference type="AlphaFoldDB" id="A0A8S0U542"/>
<dbReference type="Pfam" id="PF05553">
    <property type="entry name" value="DUF761"/>
    <property type="match status" value="1"/>
</dbReference>
<reference evidence="1 2" key="1">
    <citation type="submission" date="2019-12" db="EMBL/GenBank/DDBJ databases">
        <authorList>
            <person name="Alioto T."/>
            <person name="Alioto T."/>
            <person name="Gomez Garrido J."/>
        </authorList>
    </citation>
    <scope>NUCLEOTIDE SEQUENCE [LARGE SCALE GENOMIC DNA]</scope>
</reference>
<name>A0A8S0U542_OLEEU</name>
<protein>
    <recommendedName>
        <fullName evidence="3">Avr9/Cf-9 rapidly elicited protein 146</fullName>
    </recommendedName>
</protein>
<organism evidence="1 2">
    <name type="scientific">Olea europaea subsp. europaea</name>
    <dbReference type="NCBI Taxonomy" id="158383"/>
    <lineage>
        <taxon>Eukaryota</taxon>
        <taxon>Viridiplantae</taxon>
        <taxon>Streptophyta</taxon>
        <taxon>Embryophyta</taxon>
        <taxon>Tracheophyta</taxon>
        <taxon>Spermatophyta</taxon>
        <taxon>Magnoliopsida</taxon>
        <taxon>eudicotyledons</taxon>
        <taxon>Gunneridae</taxon>
        <taxon>Pentapetalae</taxon>
        <taxon>asterids</taxon>
        <taxon>lamiids</taxon>
        <taxon>Lamiales</taxon>
        <taxon>Oleaceae</taxon>
        <taxon>Oleeae</taxon>
        <taxon>Olea</taxon>
    </lineage>
</organism>